<dbReference type="EMBL" id="CP055156">
    <property type="protein sequence ID" value="QNF34358.1"/>
    <property type="molecule type" value="Genomic_DNA"/>
</dbReference>
<proteinExistence type="predicted"/>
<feature type="compositionally biased region" description="Basic and acidic residues" evidence="1">
    <location>
        <begin position="496"/>
        <end position="510"/>
    </location>
</feature>
<accession>A0A7G7GB24</accession>
<gene>
    <name evidence="2" type="ORF">HUW51_17110</name>
</gene>
<dbReference type="RefSeq" id="WP_185270839.1">
    <property type="nucleotide sequence ID" value="NZ_CP055156.1"/>
</dbReference>
<organism evidence="2 3">
    <name type="scientific">Adhaeribacter swui</name>
    <dbReference type="NCBI Taxonomy" id="2086471"/>
    <lineage>
        <taxon>Bacteria</taxon>
        <taxon>Pseudomonadati</taxon>
        <taxon>Bacteroidota</taxon>
        <taxon>Cytophagia</taxon>
        <taxon>Cytophagales</taxon>
        <taxon>Hymenobacteraceae</taxon>
        <taxon>Adhaeribacter</taxon>
    </lineage>
</organism>
<evidence type="ECO:0000256" key="1">
    <source>
        <dbReference type="SAM" id="MobiDB-lite"/>
    </source>
</evidence>
<dbReference type="KEGG" id="aswu:HUW51_17110"/>
<dbReference type="Proteomes" id="UP000515237">
    <property type="component" value="Chromosome"/>
</dbReference>
<dbReference type="AlphaFoldDB" id="A0A7G7GB24"/>
<protein>
    <submittedName>
        <fullName evidence="2">Uncharacterized protein</fullName>
    </submittedName>
</protein>
<reference evidence="2 3" key="1">
    <citation type="journal article" date="2018" name="Int. J. Syst. Evol. Microbiol.">
        <title>Adhaeribacter swui sp. nov., isolated from wet mud.</title>
        <authorList>
            <person name="Kim D.U."/>
            <person name="Kim K.W."/>
            <person name="Kang M.S."/>
            <person name="Kim J.Y."/>
            <person name="Jang J.H."/>
            <person name="Kim M.K."/>
        </authorList>
    </citation>
    <scope>NUCLEOTIDE SEQUENCE [LARGE SCALE GENOMIC DNA]</scope>
    <source>
        <strain evidence="2 3">KCTC 52873</strain>
    </source>
</reference>
<feature type="region of interest" description="Disordered" evidence="1">
    <location>
        <begin position="494"/>
        <end position="514"/>
    </location>
</feature>
<evidence type="ECO:0000313" key="2">
    <source>
        <dbReference type="EMBL" id="QNF34358.1"/>
    </source>
</evidence>
<sequence length="552" mass="64188">MSKIKPLFFNRPQKRFILSMLSAAVSIWSRATGKSTLIAWLMKCIVETMPRSKWALVGSTYKQILTLTLPSTIASLERLGFYKDKHYFIGRKCPAAWNGVEPYEPPLNYEHCIYFWKQGVVFQMVSQDAGGSGSRGANFDGIISDETLLLNKERYDKEVSAANRGNLRFFAKNPLHHGEFHFSSMPYGDQGKWLLDVGRYYQKDNYDFLQLQNELVKLQLEFIDKKDREFRKKQWETMQELSRQIRFYPNKETKLLYSEANTFDNLENLGLIYLEDQRATLTDFVFLVEILNKRPGTVEAGFYPTLNYHRHAYENFNNNYLEGLDYNLKKLQQVDSRMDGDCDSSCALRLAVDWGSKISVLSVAQHLVPSNEYRFLKGLYVKHPKLINDLADLFCDYYAYHLNKTLVFIEDSEWGNARKPDSDKTYNEQFIDRLKSRGWRITRTNLGRVPAYQTRYHLAHEMLGETDTRLPRIRFNKHNCRDILTAMAMAPVKQGSKGEIEKDKSSEKKLTVPGQEATHFTDTVDLHLLSIDKHVVRKQPDFSQLMVLGSLR</sequence>
<evidence type="ECO:0000313" key="3">
    <source>
        <dbReference type="Proteomes" id="UP000515237"/>
    </source>
</evidence>
<keyword evidence="3" id="KW-1185">Reference proteome</keyword>
<name>A0A7G7GB24_9BACT</name>